<gene>
    <name evidence="2" type="ORF">H0H81_009878</name>
</gene>
<feature type="compositionally biased region" description="Polar residues" evidence="1">
    <location>
        <begin position="231"/>
        <end position="244"/>
    </location>
</feature>
<dbReference type="EMBL" id="JABCKI010006013">
    <property type="protein sequence ID" value="KAG5635849.1"/>
    <property type="molecule type" value="Genomic_DNA"/>
</dbReference>
<organism evidence="2 3">
    <name type="scientific">Sphagnurus paluster</name>
    <dbReference type="NCBI Taxonomy" id="117069"/>
    <lineage>
        <taxon>Eukaryota</taxon>
        <taxon>Fungi</taxon>
        <taxon>Dikarya</taxon>
        <taxon>Basidiomycota</taxon>
        <taxon>Agaricomycotina</taxon>
        <taxon>Agaricomycetes</taxon>
        <taxon>Agaricomycetidae</taxon>
        <taxon>Agaricales</taxon>
        <taxon>Tricholomatineae</taxon>
        <taxon>Lyophyllaceae</taxon>
        <taxon>Sphagnurus</taxon>
    </lineage>
</organism>
<reference evidence="2" key="2">
    <citation type="submission" date="2021-10" db="EMBL/GenBank/DDBJ databases">
        <title>Phylogenomics reveals ancestral predisposition of the termite-cultivated fungus Termitomyces towards a domesticated lifestyle.</title>
        <authorList>
            <person name="Auxier B."/>
            <person name="Grum-Grzhimaylo A."/>
            <person name="Cardenas M.E."/>
            <person name="Lodge J.D."/>
            <person name="Laessoe T."/>
            <person name="Pedersen O."/>
            <person name="Smith M.E."/>
            <person name="Kuyper T.W."/>
            <person name="Franco-Molano E.A."/>
            <person name="Baroni T.J."/>
            <person name="Aanen D.K."/>
        </authorList>
    </citation>
    <scope>NUCLEOTIDE SEQUENCE</scope>
    <source>
        <strain evidence="2">D49</strain>
    </source>
</reference>
<dbReference type="Proteomes" id="UP000717328">
    <property type="component" value="Unassembled WGS sequence"/>
</dbReference>
<feature type="region of interest" description="Disordered" evidence="1">
    <location>
        <begin position="168"/>
        <end position="258"/>
    </location>
</feature>
<name>A0A9P7K478_9AGAR</name>
<accession>A0A9P7K478</accession>
<dbReference type="AlphaFoldDB" id="A0A9P7K478"/>
<proteinExistence type="predicted"/>
<evidence type="ECO:0000313" key="2">
    <source>
        <dbReference type="EMBL" id="KAG5635849.1"/>
    </source>
</evidence>
<feature type="compositionally biased region" description="Pro residues" evidence="1">
    <location>
        <begin position="175"/>
        <end position="195"/>
    </location>
</feature>
<feature type="region of interest" description="Disordered" evidence="1">
    <location>
        <begin position="1"/>
        <end position="59"/>
    </location>
</feature>
<evidence type="ECO:0000256" key="1">
    <source>
        <dbReference type="SAM" id="MobiDB-lite"/>
    </source>
</evidence>
<protein>
    <submittedName>
        <fullName evidence="2">Uncharacterized protein</fullName>
    </submittedName>
</protein>
<reference evidence="2" key="1">
    <citation type="submission" date="2021-02" db="EMBL/GenBank/DDBJ databases">
        <authorList>
            <person name="Nieuwenhuis M."/>
            <person name="Van De Peppel L.J.J."/>
        </authorList>
    </citation>
    <scope>NUCLEOTIDE SEQUENCE</scope>
    <source>
        <strain evidence="2">D49</strain>
    </source>
</reference>
<keyword evidence="3" id="KW-1185">Reference proteome</keyword>
<sequence>MGNGKRKAPSPAESTHSAPSRPVSPVHQASNRGDIDHHHAQDHLDNDSSSELEYLSEAPPPPFSYQPVEEILAKCQFSPQFYKGKTIILEFLLARLFPIALDWAMGHSEYQKGTYNKLTCHPVTQKLIANAVSKALAEATPPPQPLRPAPYFQRPCLLHEANTPPRLLPHLVAVTPPPDQPQPHVPPSMPLPSSPLPAGSQADLRRGPQVQGTSTPQDPPTHQAGGPCHNQVGSYTHGQISTPGPGQAPIPAPHRRCN</sequence>
<evidence type="ECO:0000313" key="3">
    <source>
        <dbReference type="Proteomes" id="UP000717328"/>
    </source>
</evidence>
<comment type="caution">
    <text evidence="2">The sequence shown here is derived from an EMBL/GenBank/DDBJ whole genome shotgun (WGS) entry which is preliminary data.</text>
</comment>
<feature type="compositionally biased region" description="Basic and acidic residues" evidence="1">
    <location>
        <begin position="33"/>
        <end position="46"/>
    </location>
</feature>